<keyword evidence="3" id="KW-1185">Reference proteome</keyword>
<dbReference type="InterPro" id="IPR058067">
    <property type="entry name" value="CC_3452-like"/>
</dbReference>
<reference evidence="3" key="1">
    <citation type="journal article" date="2019" name="Int. J. Syst. Evol. Microbiol.">
        <title>The Global Catalogue of Microorganisms (GCM) 10K type strain sequencing project: providing services to taxonomists for standard genome sequencing and annotation.</title>
        <authorList>
            <consortium name="The Broad Institute Genomics Platform"/>
            <consortium name="The Broad Institute Genome Sequencing Center for Infectious Disease"/>
            <person name="Wu L."/>
            <person name="Ma J."/>
        </authorList>
    </citation>
    <scope>NUCLEOTIDE SEQUENCE [LARGE SCALE GENOMIC DNA]</scope>
    <source>
        <strain evidence="3">JCM 18014</strain>
    </source>
</reference>
<gene>
    <name evidence="2" type="ORF">GCM10023208_17080</name>
</gene>
<dbReference type="RefSeq" id="WP_346032694.1">
    <property type="nucleotide sequence ID" value="NZ_BAABHV010000010.1"/>
</dbReference>
<dbReference type="NCBIfam" id="NF047636">
    <property type="entry name" value="CC_3452_fam"/>
    <property type="match status" value="1"/>
</dbReference>
<accession>A0ABP9KE19</accession>
<dbReference type="Proteomes" id="UP001500518">
    <property type="component" value="Unassembled WGS sequence"/>
</dbReference>
<evidence type="ECO:0008006" key="4">
    <source>
        <dbReference type="Google" id="ProtNLM"/>
    </source>
</evidence>
<feature type="signal peptide" evidence="1">
    <location>
        <begin position="1"/>
        <end position="22"/>
    </location>
</feature>
<evidence type="ECO:0000313" key="2">
    <source>
        <dbReference type="EMBL" id="GAA5054344.1"/>
    </source>
</evidence>
<dbReference type="Pfam" id="PF26624">
    <property type="entry name" value="DUF8200"/>
    <property type="match status" value="1"/>
</dbReference>
<name>A0ABP9KE19_9SPHN</name>
<feature type="chain" id="PRO_5045872643" description="UrcA family protein" evidence="1">
    <location>
        <begin position="23"/>
        <end position="103"/>
    </location>
</feature>
<protein>
    <recommendedName>
        <fullName evidence="4">UrcA family protein</fullName>
    </recommendedName>
</protein>
<evidence type="ECO:0000313" key="3">
    <source>
        <dbReference type="Proteomes" id="UP001500518"/>
    </source>
</evidence>
<dbReference type="EMBL" id="BAABHV010000010">
    <property type="protein sequence ID" value="GAA5054344.1"/>
    <property type="molecule type" value="Genomic_DNA"/>
</dbReference>
<dbReference type="InterPro" id="IPR058513">
    <property type="entry name" value="DUF8200"/>
</dbReference>
<sequence length="103" mass="10821">MTRLVPSALFAAVAVSATLAPAAIEARTATPFYTVELAQPASDDEAIAGGVLFRCEGTTCTAPRSRDRDLRVCSELRREVGTIASFNAGGSMLSQQQLSRCNG</sequence>
<organism evidence="2 3">
    <name type="scientific">Erythrobacter westpacificensis</name>
    <dbReference type="NCBI Taxonomy" id="1055231"/>
    <lineage>
        <taxon>Bacteria</taxon>
        <taxon>Pseudomonadati</taxon>
        <taxon>Pseudomonadota</taxon>
        <taxon>Alphaproteobacteria</taxon>
        <taxon>Sphingomonadales</taxon>
        <taxon>Erythrobacteraceae</taxon>
        <taxon>Erythrobacter/Porphyrobacter group</taxon>
        <taxon>Erythrobacter</taxon>
    </lineage>
</organism>
<comment type="caution">
    <text evidence="2">The sequence shown here is derived from an EMBL/GenBank/DDBJ whole genome shotgun (WGS) entry which is preliminary data.</text>
</comment>
<keyword evidence="1" id="KW-0732">Signal</keyword>
<proteinExistence type="predicted"/>
<evidence type="ECO:0000256" key="1">
    <source>
        <dbReference type="SAM" id="SignalP"/>
    </source>
</evidence>